<gene>
    <name evidence="2" type="ORF">A2693_04460</name>
</gene>
<name>A0A1F5GB69_9BACT</name>
<dbReference type="Proteomes" id="UP000178577">
    <property type="component" value="Unassembled WGS sequence"/>
</dbReference>
<organism evidence="2 3">
    <name type="scientific">Candidatus Curtissbacteria bacterium RIFCSPHIGHO2_01_FULL_40_12</name>
    <dbReference type="NCBI Taxonomy" id="1797710"/>
    <lineage>
        <taxon>Bacteria</taxon>
        <taxon>Candidatus Curtissiibacteriota</taxon>
    </lineage>
</organism>
<feature type="transmembrane region" description="Helical" evidence="1">
    <location>
        <begin position="24"/>
        <end position="46"/>
    </location>
</feature>
<evidence type="ECO:0000256" key="1">
    <source>
        <dbReference type="SAM" id="Phobius"/>
    </source>
</evidence>
<comment type="caution">
    <text evidence="2">The sequence shown here is derived from an EMBL/GenBank/DDBJ whole genome shotgun (WGS) entry which is preliminary data.</text>
</comment>
<protein>
    <recommendedName>
        <fullName evidence="4">PilN domain-containing protein</fullName>
    </recommendedName>
</protein>
<keyword evidence="1" id="KW-0472">Membrane</keyword>
<dbReference type="Pfam" id="PF05137">
    <property type="entry name" value="PilN"/>
    <property type="match status" value="1"/>
</dbReference>
<keyword evidence="1" id="KW-0812">Transmembrane</keyword>
<proteinExistence type="predicted"/>
<dbReference type="EMBL" id="MFAY01000018">
    <property type="protein sequence ID" value="OGD89108.1"/>
    <property type="molecule type" value="Genomic_DNA"/>
</dbReference>
<reference evidence="2 3" key="1">
    <citation type="journal article" date="2016" name="Nat. Commun.">
        <title>Thousands of microbial genomes shed light on interconnected biogeochemical processes in an aquifer system.</title>
        <authorList>
            <person name="Anantharaman K."/>
            <person name="Brown C.T."/>
            <person name="Hug L.A."/>
            <person name="Sharon I."/>
            <person name="Castelle C.J."/>
            <person name="Probst A.J."/>
            <person name="Thomas B.C."/>
            <person name="Singh A."/>
            <person name="Wilkins M.J."/>
            <person name="Karaoz U."/>
            <person name="Brodie E.L."/>
            <person name="Williams K.H."/>
            <person name="Hubbard S.S."/>
            <person name="Banfield J.F."/>
        </authorList>
    </citation>
    <scope>NUCLEOTIDE SEQUENCE [LARGE SCALE GENOMIC DNA]</scope>
</reference>
<sequence>MADINLLPQEEREHEQFQILQKRLSVASISLLAITAILTLLILVVYTSSVSKRSNLVTQIEASSKRIEDMKAGEELIVVVKEKAQAGDKILSNRTNHSAIFEKLATLIPTGVYFTDVKFTPEKAAISGKASSSANVAGLISSLLSPEGAKIFSSVTMDSLSSDESGVFTFSMTVQLSSSK</sequence>
<keyword evidence="1" id="KW-1133">Transmembrane helix</keyword>
<evidence type="ECO:0000313" key="3">
    <source>
        <dbReference type="Proteomes" id="UP000178577"/>
    </source>
</evidence>
<evidence type="ECO:0000313" key="2">
    <source>
        <dbReference type="EMBL" id="OGD89108.1"/>
    </source>
</evidence>
<dbReference type="InterPro" id="IPR007813">
    <property type="entry name" value="PilN"/>
</dbReference>
<dbReference type="PANTHER" id="PTHR40278:SF1">
    <property type="entry name" value="DNA UTILIZATION PROTEIN HOFN"/>
    <property type="match status" value="1"/>
</dbReference>
<dbReference type="PANTHER" id="PTHR40278">
    <property type="entry name" value="DNA UTILIZATION PROTEIN HOFN"/>
    <property type="match status" value="1"/>
</dbReference>
<dbReference type="AlphaFoldDB" id="A0A1F5GB69"/>
<accession>A0A1F5GB69</accession>
<dbReference type="InterPro" id="IPR052534">
    <property type="entry name" value="Extracell_DNA_Util/SecSys_Comp"/>
</dbReference>
<evidence type="ECO:0008006" key="4">
    <source>
        <dbReference type="Google" id="ProtNLM"/>
    </source>
</evidence>